<evidence type="ECO:0000259" key="15">
    <source>
        <dbReference type="SMART" id="SM00962"/>
    </source>
</evidence>
<dbReference type="GO" id="GO:0044781">
    <property type="term" value="P:bacterial-type flagellum organization"/>
    <property type="evidence" value="ECO:0007669"/>
    <property type="project" value="UniProtKB-UniRule"/>
</dbReference>
<comment type="similarity">
    <text evidence="2">Belongs to the GTP-binding SRP family.</text>
</comment>
<evidence type="ECO:0000313" key="16">
    <source>
        <dbReference type="EMBL" id="NBI27379.1"/>
    </source>
</evidence>
<dbReference type="GO" id="GO:0015031">
    <property type="term" value="P:protein transport"/>
    <property type="evidence" value="ECO:0007669"/>
    <property type="project" value="UniProtKB-KW"/>
</dbReference>
<evidence type="ECO:0000259" key="14">
    <source>
        <dbReference type="SMART" id="SM00382"/>
    </source>
</evidence>
<keyword evidence="11" id="KW-1006">Bacterial flagellum protein export</keyword>
<dbReference type="PANTHER" id="PTHR43134">
    <property type="entry name" value="SIGNAL RECOGNITION PARTICLE RECEPTOR SUBUNIT ALPHA"/>
    <property type="match status" value="1"/>
</dbReference>
<keyword evidence="4" id="KW-0813">Transport</keyword>
<comment type="caution">
    <text evidence="16">The sequence shown here is derived from an EMBL/GenBank/DDBJ whole genome shotgun (WGS) entry which is preliminary data.</text>
</comment>
<evidence type="ECO:0000256" key="8">
    <source>
        <dbReference type="ARBA" id="ARBA00022927"/>
    </source>
</evidence>
<keyword evidence="7" id="KW-1005">Bacterial flagellum biogenesis</keyword>
<dbReference type="GO" id="GO:0005047">
    <property type="term" value="F:signal recognition particle binding"/>
    <property type="evidence" value="ECO:0007669"/>
    <property type="project" value="TreeGrafter"/>
</dbReference>
<dbReference type="InterPro" id="IPR047040">
    <property type="entry name" value="FlhF__GTPase_dom"/>
</dbReference>
<dbReference type="SMART" id="SM00962">
    <property type="entry name" value="SRP54"/>
    <property type="match status" value="1"/>
</dbReference>
<evidence type="ECO:0000256" key="4">
    <source>
        <dbReference type="ARBA" id="ARBA00022448"/>
    </source>
</evidence>
<evidence type="ECO:0000256" key="5">
    <source>
        <dbReference type="ARBA" id="ARBA00022475"/>
    </source>
</evidence>
<dbReference type="CDD" id="cd17873">
    <property type="entry name" value="FlhF"/>
    <property type="match status" value="1"/>
</dbReference>
<keyword evidence="16" id="KW-0282">Flagellum</keyword>
<dbReference type="InterPro" id="IPR000897">
    <property type="entry name" value="SRP54_GTPase_dom"/>
</dbReference>
<dbReference type="GO" id="GO:0005525">
    <property type="term" value="F:GTP binding"/>
    <property type="evidence" value="ECO:0007669"/>
    <property type="project" value="UniProtKB-UniRule"/>
</dbReference>
<dbReference type="PANTHER" id="PTHR43134:SF3">
    <property type="entry name" value="FLAGELLAR BIOSYNTHESIS PROTEIN FLHF"/>
    <property type="match status" value="1"/>
</dbReference>
<keyword evidence="16" id="KW-0969">Cilium</keyword>
<dbReference type="InterPro" id="IPR003593">
    <property type="entry name" value="AAA+_ATPase"/>
</dbReference>
<gene>
    <name evidence="16" type="primary">flhF</name>
    <name evidence="16" type="ORF">ERL59_00155</name>
</gene>
<comment type="subcellular location">
    <subcellularLocation>
        <location evidence="1">Cell membrane</location>
        <topology evidence="1">Peripheral membrane protein</topology>
        <orientation evidence="1">Cytoplasmic side</orientation>
    </subcellularLocation>
</comment>
<dbReference type="SMART" id="SM00382">
    <property type="entry name" value="AAA"/>
    <property type="match status" value="1"/>
</dbReference>
<evidence type="ECO:0000256" key="10">
    <source>
        <dbReference type="ARBA" id="ARBA00023136"/>
    </source>
</evidence>
<evidence type="ECO:0000256" key="7">
    <source>
        <dbReference type="ARBA" id="ARBA00022795"/>
    </source>
</evidence>
<dbReference type="SUPFAM" id="SSF52540">
    <property type="entry name" value="P-loop containing nucleoside triphosphate hydrolases"/>
    <property type="match status" value="1"/>
</dbReference>
<dbReference type="OrthoDB" id="9778554at2"/>
<evidence type="ECO:0000256" key="1">
    <source>
        <dbReference type="ARBA" id="ARBA00004413"/>
    </source>
</evidence>
<dbReference type="GO" id="GO:0006614">
    <property type="term" value="P:SRP-dependent cotranslational protein targeting to membrane"/>
    <property type="evidence" value="ECO:0007669"/>
    <property type="project" value="UniProtKB-UniRule"/>
</dbReference>
<name>A0A6N9PV28_9BACL</name>
<comment type="function">
    <text evidence="12">Necessary for flagellar biosynthesis. May be involved in translocation of the flagellum.</text>
</comment>
<proteinExistence type="inferred from homology"/>
<dbReference type="GO" id="GO:0005886">
    <property type="term" value="C:plasma membrane"/>
    <property type="evidence" value="ECO:0007669"/>
    <property type="project" value="UniProtKB-SubCell"/>
</dbReference>
<keyword evidence="16" id="KW-0966">Cell projection</keyword>
<dbReference type="FunFam" id="3.40.50.300:FF:000695">
    <property type="entry name" value="Flagellar biosynthesis regulator FlhF"/>
    <property type="match status" value="1"/>
</dbReference>
<dbReference type="InterPro" id="IPR027417">
    <property type="entry name" value="P-loop_NTPase"/>
</dbReference>
<accession>A0A6N9PV28</accession>
<evidence type="ECO:0000256" key="3">
    <source>
        <dbReference type="ARBA" id="ARBA00014919"/>
    </source>
</evidence>
<evidence type="ECO:0000256" key="6">
    <source>
        <dbReference type="ARBA" id="ARBA00022741"/>
    </source>
</evidence>
<evidence type="ECO:0000256" key="11">
    <source>
        <dbReference type="ARBA" id="ARBA00023225"/>
    </source>
</evidence>
<dbReference type="Gene3D" id="1.20.120.1380">
    <property type="entry name" value="Flagellar FlhF biosynthesis protein, N domain"/>
    <property type="match status" value="1"/>
</dbReference>
<reference evidence="16 17" key="1">
    <citation type="submission" date="2019-01" db="EMBL/GenBank/DDBJ databases">
        <title>Chengkuizengella sp. nov., isolated from deep-sea sediment of East Pacific Ocean.</title>
        <authorList>
            <person name="Yang J."/>
            <person name="Lai Q."/>
            <person name="Shao Z."/>
        </authorList>
    </citation>
    <scope>NUCLEOTIDE SEQUENCE [LARGE SCALE GENOMIC DNA]</scope>
    <source>
        <strain evidence="16 17">YPA3-1-1</strain>
    </source>
</reference>
<evidence type="ECO:0000256" key="2">
    <source>
        <dbReference type="ARBA" id="ARBA00008531"/>
    </source>
</evidence>
<keyword evidence="9" id="KW-0342">GTP-binding</keyword>
<keyword evidence="6" id="KW-0547">Nucleotide-binding</keyword>
<dbReference type="InterPro" id="IPR020006">
    <property type="entry name" value="FlhF"/>
</dbReference>
<dbReference type="Gene3D" id="3.40.50.300">
    <property type="entry name" value="P-loop containing nucleotide triphosphate hydrolases"/>
    <property type="match status" value="1"/>
</dbReference>
<keyword evidence="8" id="KW-0653">Protein transport</keyword>
<dbReference type="Proteomes" id="UP000448943">
    <property type="component" value="Unassembled WGS sequence"/>
</dbReference>
<dbReference type="GO" id="GO:0003924">
    <property type="term" value="F:GTPase activity"/>
    <property type="evidence" value="ECO:0007669"/>
    <property type="project" value="UniProtKB-UniRule"/>
</dbReference>
<keyword evidence="5" id="KW-1003">Cell membrane</keyword>
<dbReference type="EMBL" id="SIJB01000001">
    <property type="protein sequence ID" value="NBI27379.1"/>
    <property type="molecule type" value="Genomic_DNA"/>
</dbReference>
<evidence type="ECO:0000256" key="13">
    <source>
        <dbReference type="NCBIfam" id="TIGR03499"/>
    </source>
</evidence>
<evidence type="ECO:0000313" key="17">
    <source>
        <dbReference type="Proteomes" id="UP000448943"/>
    </source>
</evidence>
<evidence type="ECO:0000256" key="9">
    <source>
        <dbReference type="ARBA" id="ARBA00023134"/>
    </source>
</evidence>
<dbReference type="AlphaFoldDB" id="A0A6N9PV28"/>
<dbReference type="RefSeq" id="WP_160643261.1">
    <property type="nucleotide sequence ID" value="NZ_SIJB01000001.1"/>
</dbReference>
<dbReference type="NCBIfam" id="TIGR03499">
    <property type="entry name" value="FlhF"/>
    <property type="match status" value="1"/>
</dbReference>
<evidence type="ECO:0000256" key="12">
    <source>
        <dbReference type="ARBA" id="ARBA00025337"/>
    </source>
</evidence>
<feature type="domain" description="SRP54-type proteins GTP-binding" evidence="15">
    <location>
        <begin position="182"/>
        <end position="373"/>
    </location>
</feature>
<sequence>MRVKRYVVESMPAALQKIKSELGQNAVILNTKEFKQGGFLGLFSKKRIEVIAASEVNNMENVKKRPQEHELNPSFSTNAKDKSTLASGLDVLDEVKKLKEFILKFHINEENSKIPNHIKDIQLRLNEHEFEAQLIDNIIQQIIEQHDEELNEISESKTNQIVRKHLIELLSYQNIQGLSPQTKIAYFVGPTGVGKTTTIAKLAADQVLKYNRKIGLITSDTYRIAAIDQLKTYATILDVPLHIVNTPKDFEIAIEKLQDVDVILMDTAGRNFRNEMNVSELKSLLKYQKQSETYLVLSLTTKYKDMKTITHNFMKFGIDKVLFTKMDETESLGNIFNLMNEFSLKPSYVTFGQNVPDDVSVLKYDEVIDRIMGDP</sequence>
<feature type="domain" description="AAA+ ATPase" evidence="14">
    <location>
        <begin position="181"/>
        <end position="327"/>
    </location>
</feature>
<keyword evidence="17" id="KW-1185">Reference proteome</keyword>
<protein>
    <recommendedName>
        <fullName evidence="3 13">Flagellar biosynthesis protein FlhF</fullName>
    </recommendedName>
</protein>
<dbReference type="Pfam" id="PF00448">
    <property type="entry name" value="SRP54"/>
    <property type="match status" value="1"/>
</dbReference>
<organism evidence="16 17">
    <name type="scientific">Chengkuizengella marina</name>
    <dbReference type="NCBI Taxonomy" id="2507566"/>
    <lineage>
        <taxon>Bacteria</taxon>
        <taxon>Bacillati</taxon>
        <taxon>Bacillota</taxon>
        <taxon>Bacilli</taxon>
        <taxon>Bacillales</taxon>
        <taxon>Paenibacillaceae</taxon>
        <taxon>Chengkuizengella</taxon>
    </lineage>
</organism>
<keyword evidence="10" id="KW-0472">Membrane</keyword>